<dbReference type="PROSITE" id="PS50001">
    <property type="entry name" value="SH2"/>
    <property type="match status" value="2"/>
</dbReference>
<dbReference type="Gene3D" id="1.25.40.20">
    <property type="entry name" value="Ankyrin repeat-containing domain"/>
    <property type="match status" value="1"/>
</dbReference>
<dbReference type="GO" id="GO:0005524">
    <property type="term" value="F:ATP binding"/>
    <property type="evidence" value="ECO:0007669"/>
    <property type="project" value="UniProtKB-KW"/>
</dbReference>
<keyword evidence="5 9" id="KW-0829">Tyrosine-protein kinase</keyword>
<dbReference type="GO" id="GO:0004715">
    <property type="term" value="F:non-membrane spanning protein tyrosine kinase activity"/>
    <property type="evidence" value="ECO:0007669"/>
    <property type="project" value="UniProtKB-EC"/>
</dbReference>
<comment type="similarity">
    <text evidence="9">Belongs to the protein kinase superfamily. Tyr protein kinase family.</text>
</comment>
<feature type="region of interest" description="Disordered" evidence="10">
    <location>
        <begin position="454"/>
        <end position="482"/>
    </location>
</feature>
<feature type="domain" description="SH2" evidence="11">
    <location>
        <begin position="9"/>
        <end position="102"/>
    </location>
</feature>
<evidence type="ECO:0000256" key="8">
    <source>
        <dbReference type="PROSITE-ProRule" id="PRU00191"/>
    </source>
</evidence>
<evidence type="ECO:0000256" key="4">
    <source>
        <dbReference type="ARBA" id="ARBA00022840"/>
    </source>
</evidence>
<keyword evidence="3 9" id="KW-0418">Kinase</keyword>
<dbReference type="SUPFAM" id="SSF56112">
    <property type="entry name" value="Protein kinase-like (PK-like)"/>
    <property type="match status" value="1"/>
</dbReference>
<feature type="repeat" description="ANK" evidence="7">
    <location>
        <begin position="228"/>
        <end position="253"/>
    </location>
</feature>
<dbReference type="Pfam" id="PF00017">
    <property type="entry name" value="SH2"/>
    <property type="match status" value="2"/>
</dbReference>
<dbReference type="PROSITE" id="PS50011">
    <property type="entry name" value="PROTEIN_KINASE_DOM"/>
    <property type="match status" value="1"/>
</dbReference>
<keyword evidence="8" id="KW-0727">SH2 domain</keyword>
<dbReference type="SMART" id="SM00248">
    <property type="entry name" value="ANK"/>
    <property type="match status" value="5"/>
</dbReference>
<dbReference type="GO" id="GO:0002009">
    <property type="term" value="P:morphogenesis of an epithelium"/>
    <property type="evidence" value="ECO:0007669"/>
    <property type="project" value="UniProtKB-ARBA"/>
</dbReference>
<dbReference type="CDD" id="cd10347">
    <property type="entry name" value="SH2_Nterm_shark_like"/>
    <property type="match status" value="1"/>
</dbReference>
<feature type="region of interest" description="Disordered" evidence="10">
    <location>
        <begin position="546"/>
        <end position="568"/>
    </location>
</feature>
<dbReference type="SUPFAM" id="SSF55550">
    <property type="entry name" value="SH2 domain"/>
    <property type="match status" value="2"/>
</dbReference>
<dbReference type="PRINTS" id="PR00401">
    <property type="entry name" value="SH2DOMAIN"/>
</dbReference>
<proteinExistence type="evidence at transcript level"/>
<feature type="region of interest" description="Disordered" evidence="10">
    <location>
        <begin position="703"/>
        <end position="722"/>
    </location>
</feature>
<dbReference type="Gene3D" id="3.30.200.20">
    <property type="entry name" value="Phosphorylase Kinase, domain 1"/>
    <property type="match status" value="1"/>
</dbReference>
<evidence type="ECO:0000313" key="13">
    <source>
        <dbReference type="EMBL" id="JAB56124.1"/>
    </source>
</evidence>
<dbReference type="Pfam" id="PF07714">
    <property type="entry name" value="PK_Tyr_Ser-Thr"/>
    <property type="match status" value="1"/>
</dbReference>
<dbReference type="PROSITE" id="PS00109">
    <property type="entry name" value="PROTEIN_KINASE_TYR"/>
    <property type="match status" value="1"/>
</dbReference>
<dbReference type="InterPro" id="IPR000719">
    <property type="entry name" value="Prot_kinase_dom"/>
</dbReference>
<feature type="compositionally biased region" description="Low complexity" evidence="10">
    <location>
        <begin position="711"/>
        <end position="721"/>
    </location>
</feature>
<dbReference type="InterPro" id="IPR008266">
    <property type="entry name" value="Tyr_kinase_AS"/>
</dbReference>
<dbReference type="InterPro" id="IPR035061">
    <property type="entry name" value="Shark-like_SH2_N"/>
</dbReference>
<reference evidence="13" key="1">
    <citation type="journal article" date="2014" name="Insect Biochem. Mol. Biol.">
        <title>An insight into the sialome of the frog biting fly, Corethrella appendiculata.</title>
        <authorList>
            <person name="Ribeiro J.M.C."/>
            <person name="Chagas A.C."/>
            <person name="Pham V.M."/>
            <person name="Lounibos L.P."/>
            <person name="Calvo E."/>
        </authorList>
    </citation>
    <scope>NUCLEOTIDE SEQUENCE</scope>
    <source>
        <tissue evidence="13">Salivary glands</tissue>
    </source>
</reference>
<feature type="repeat" description="ANK" evidence="7">
    <location>
        <begin position="192"/>
        <end position="226"/>
    </location>
</feature>
<evidence type="ECO:0000256" key="5">
    <source>
        <dbReference type="ARBA" id="ARBA00023137"/>
    </source>
</evidence>
<feature type="compositionally biased region" description="Basic and acidic residues" evidence="10">
    <location>
        <begin position="546"/>
        <end position="557"/>
    </location>
</feature>
<dbReference type="PANTHER" id="PTHR24418">
    <property type="entry name" value="TYROSINE-PROTEIN KINASE"/>
    <property type="match status" value="1"/>
</dbReference>
<dbReference type="InterPro" id="IPR050198">
    <property type="entry name" value="Non-receptor_tyrosine_kinases"/>
</dbReference>
<dbReference type="InterPro" id="IPR036860">
    <property type="entry name" value="SH2_dom_sf"/>
</dbReference>
<dbReference type="InterPro" id="IPR020635">
    <property type="entry name" value="Tyr_kinase_cat_dom"/>
</dbReference>
<name>U5ERF9_9DIPT</name>
<evidence type="ECO:0000256" key="10">
    <source>
        <dbReference type="SAM" id="MobiDB-lite"/>
    </source>
</evidence>
<evidence type="ECO:0000256" key="3">
    <source>
        <dbReference type="ARBA" id="ARBA00022777"/>
    </source>
</evidence>
<feature type="repeat" description="ANK" evidence="7">
    <location>
        <begin position="149"/>
        <end position="191"/>
    </location>
</feature>
<protein>
    <recommendedName>
        <fullName evidence="9">Tyrosine-protein kinase</fullName>
        <ecNumber evidence="9">2.7.10.2</ecNumber>
    </recommendedName>
</protein>
<keyword evidence="4 9" id="KW-0067">ATP-binding</keyword>
<organism evidence="13">
    <name type="scientific">Corethrella appendiculata</name>
    <dbReference type="NCBI Taxonomy" id="1370023"/>
    <lineage>
        <taxon>Eukaryota</taxon>
        <taxon>Metazoa</taxon>
        <taxon>Ecdysozoa</taxon>
        <taxon>Arthropoda</taxon>
        <taxon>Hexapoda</taxon>
        <taxon>Insecta</taxon>
        <taxon>Pterygota</taxon>
        <taxon>Neoptera</taxon>
        <taxon>Endopterygota</taxon>
        <taxon>Diptera</taxon>
        <taxon>Nematocera</taxon>
        <taxon>Culicoidea</taxon>
        <taxon>Chaoboridae</taxon>
        <taxon>Corethrella</taxon>
    </lineage>
</organism>
<keyword evidence="1 9" id="KW-0808">Transferase</keyword>
<dbReference type="Pfam" id="PF12796">
    <property type="entry name" value="Ank_2"/>
    <property type="match status" value="1"/>
</dbReference>
<feature type="domain" description="SH2" evidence="11">
    <location>
        <begin position="296"/>
        <end position="412"/>
    </location>
</feature>
<dbReference type="AlphaFoldDB" id="U5ERF9"/>
<dbReference type="InterPro" id="IPR001245">
    <property type="entry name" value="Ser-Thr/Tyr_kinase_cat_dom"/>
</dbReference>
<dbReference type="InterPro" id="IPR036770">
    <property type="entry name" value="Ankyrin_rpt-contain_sf"/>
</dbReference>
<comment type="catalytic activity">
    <reaction evidence="6 9">
        <text>L-tyrosyl-[protein] + ATP = O-phospho-L-tyrosyl-[protein] + ADP + H(+)</text>
        <dbReference type="Rhea" id="RHEA:10596"/>
        <dbReference type="Rhea" id="RHEA-COMP:10136"/>
        <dbReference type="Rhea" id="RHEA-COMP:20101"/>
        <dbReference type="ChEBI" id="CHEBI:15378"/>
        <dbReference type="ChEBI" id="CHEBI:30616"/>
        <dbReference type="ChEBI" id="CHEBI:46858"/>
        <dbReference type="ChEBI" id="CHEBI:61978"/>
        <dbReference type="ChEBI" id="CHEBI:456216"/>
        <dbReference type="EC" id="2.7.10.2"/>
    </reaction>
</comment>
<dbReference type="PROSITE" id="PS50088">
    <property type="entry name" value="ANK_REPEAT"/>
    <property type="match status" value="3"/>
</dbReference>
<dbReference type="SMART" id="SM00252">
    <property type="entry name" value="SH2"/>
    <property type="match status" value="2"/>
</dbReference>
<dbReference type="SUPFAM" id="SSF48403">
    <property type="entry name" value="Ankyrin repeat"/>
    <property type="match status" value="1"/>
</dbReference>
<dbReference type="EMBL" id="GANO01003747">
    <property type="protein sequence ID" value="JAB56124.1"/>
    <property type="molecule type" value="mRNA"/>
</dbReference>
<evidence type="ECO:0000259" key="12">
    <source>
        <dbReference type="PROSITE" id="PS50011"/>
    </source>
</evidence>
<feature type="compositionally biased region" description="Polar residues" evidence="10">
    <location>
        <begin position="454"/>
        <end position="481"/>
    </location>
</feature>
<evidence type="ECO:0000256" key="1">
    <source>
        <dbReference type="ARBA" id="ARBA00022679"/>
    </source>
</evidence>
<sequence>MNREENLCWFHGKISRERAEEILRHEEQTEGVFLVRESNSSEGDFVLSVLNNGKVIHYQIRRHGDDAFFSIDDHAPIHGLDTLIDHYRESSHGLVTRLSAVCVNGPPPQDCRSHSNTNLLHRATKEGNYLVVSEMLKVGYKNIDGMNMDGQTAAHLACKYADESDGNDEKDYKKVLEKLIEHGANINKRDVIGNTPLHYACQHANNGYEMVRLLIKGNACLYARNNETGLVALHEAAIHGHLKIVKLLLEHGAAHMPRTISGKLPIDYARENLHSDLVNFLSNYKPSEPTTHRGQWYHGTLTRDDTINSLKEYARSLSIKNELENKENENGSNDVNNFDTNGIYLVRYSERRNTFVISLLFEDKARNFIIQSHKNYLFIDQGPYMPSLEHLIEHYRSFSDGLPINLRISVPPKPKPPIPFLSLIPKTKSTPKLTQQDSSQSVIDNIVVAGASGTTSRNRNLSEGQLQDFSNSKSPQRNFSVPNEDMMKMNKIGIFETTTTATPTVTTTTTSTQSQKTLTTKQSTVNDFLNLGSIKRSPKKLIDTLRKSKNKQKDEKSSTQTPSPPTIKRESFDITKLNLIKNLSFTSPTDSEQLYNVPTNNQQIVCDIDIGEPPIVNHPSKDQMKKATDNLLNKENTINNNFENDDDYFTQSDIEIYDEKTLTSDGVFFIDVPTTPSITNYVPPKNMTTTNLDTDNNNLSVSEESSQIIPNNNKKNLDNNNTGKETSNNLVATGAAEEGGAAGTVNKLQRLASIVSTFSQSDNEFLAIIKNQQAEDEQQHKKISKYQKNIERPSYFIPEEYLELDTELGNGEFGNVYSGILNLSYLNNTDNGNDDGEDRTTLAEFSADKNPNNESNKKIIVAIKTLHDEHCNKNRNEFLREASVMIRLKHNCIVRLIGITKGPQLRMVQELVPLGSMLDYITINSQTINPNYELTIWASQIASGMSYLVSHHFVHRDLAARNILLASKYQAKISDFGLSRALSVGKEYYQASQGGRWPIKWYAP</sequence>
<evidence type="ECO:0000256" key="2">
    <source>
        <dbReference type="ARBA" id="ARBA00022741"/>
    </source>
</evidence>
<keyword evidence="7" id="KW-0040">ANK repeat</keyword>
<dbReference type="SMART" id="SM00219">
    <property type="entry name" value="TyrKc"/>
    <property type="match status" value="1"/>
</dbReference>
<keyword evidence="2 9" id="KW-0547">Nucleotide-binding</keyword>
<feature type="non-terminal residue" evidence="13">
    <location>
        <position position="1004"/>
    </location>
</feature>
<feature type="domain" description="Protein kinase" evidence="12">
    <location>
        <begin position="802"/>
        <end position="1004"/>
    </location>
</feature>
<evidence type="ECO:0000256" key="6">
    <source>
        <dbReference type="ARBA" id="ARBA00051245"/>
    </source>
</evidence>
<dbReference type="Gene3D" id="1.10.510.10">
    <property type="entry name" value="Transferase(Phosphotransferase) domain 1"/>
    <property type="match status" value="1"/>
</dbReference>
<dbReference type="InterPro" id="IPR011009">
    <property type="entry name" value="Kinase-like_dom_sf"/>
</dbReference>
<evidence type="ECO:0000256" key="9">
    <source>
        <dbReference type="RuleBase" id="RU362096"/>
    </source>
</evidence>
<evidence type="ECO:0000256" key="7">
    <source>
        <dbReference type="PROSITE-ProRule" id="PRU00023"/>
    </source>
</evidence>
<dbReference type="InterPro" id="IPR000980">
    <property type="entry name" value="SH2"/>
</dbReference>
<evidence type="ECO:0000259" key="11">
    <source>
        <dbReference type="PROSITE" id="PS50001"/>
    </source>
</evidence>
<dbReference type="InterPro" id="IPR002110">
    <property type="entry name" value="Ankyrin_rpt"/>
</dbReference>
<dbReference type="Gene3D" id="3.30.505.10">
    <property type="entry name" value="SH2 domain"/>
    <property type="match status" value="2"/>
</dbReference>
<dbReference type="EC" id="2.7.10.2" evidence="9"/>
<accession>U5ERF9</accession>
<dbReference type="PROSITE" id="PS50297">
    <property type="entry name" value="ANK_REP_REGION"/>
    <property type="match status" value="3"/>
</dbReference>